<protein>
    <submittedName>
        <fullName evidence="2">Uncharacterized protein</fullName>
    </submittedName>
</protein>
<keyword evidence="1" id="KW-1133">Transmembrane helix</keyword>
<feature type="transmembrane region" description="Helical" evidence="1">
    <location>
        <begin position="103"/>
        <end position="128"/>
    </location>
</feature>
<evidence type="ECO:0000256" key="1">
    <source>
        <dbReference type="SAM" id="Phobius"/>
    </source>
</evidence>
<keyword evidence="1" id="KW-0472">Membrane</keyword>
<organism evidence="2">
    <name type="scientific">hydrothermal vent metagenome</name>
    <dbReference type="NCBI Taxonomy" id="652676"/>
    <lineage>
        <taxon>unclassified sequences</taxon>
        <taxon>metagenomes</taxon>
        <taxon>ecological metagenomes</taxon>
    </lineage>
</organism>
<gene>
    <name evidence="2" type="ORF">MNBD_ALPHA06-1339</name>
</gene>
<name>A0A3B0SFR5_9ZZZZ</name>
<evidence type="ECO:0000313" key="2">
    <source>
        <dbReference type="EMBL" id="VAV99568.1"/>
    </source>
</evidence>
<feature type="transmembrane region" description="Helical" evidence="1">
    <location>
        <begin position="77"/>
        <end position="97"/>
    </location>
</feature>
<reference evidence="2" key="1">
    <citation type="submission" date="2018-06" db="EMBL/GenBank/DDBJ databases">
        <authorList>
            <person name="Zhirakovskaya E."/>
        </authorList>
    </citation>
    <scope>NUCLEOTIDE SEQUENCE</scope>
</reference>
<dbReference type="AlphaFoldDB" id="A0A3B0SFR5"/>
<feature type="transmembrane region" description="Helical" evidence="1">
    <location>
        <begin position="42"/>
        <end position="65"/>
    </location>
</feature>
<accession>A0A3B0SFR5</accession>
<dbReference type="EMBL" id="UOEE01000278">
    <property type="protein sequence ID" value="VAV99568.1"/>
    <property type="molecule type" value="Genomic_DNA"/>
</dbReference>
<proteinExistence type="predicted"/>
<keyword evidence="1" id="KW-0812">Transmembrane</keyword>
<sequence>MGIIRFLFREGSPFIFSLAIVVFSLQFLLVDMAPFLAIPENYVGMFVVTMFCLAYLIMQMGMAAFARVGQDGPVVDLFLSLVPLITLVIIVVLKLVGEIPLTLFQSFGLGIAAVVVMMDIIFNTLILFKMNRLANDFVSMS</sequence>
<feature type="transmembrane region" description="Helical" evidence="1">
    <location>
        <begin position="12"/>
        <end position="30"/>
    </location>
</feature>